<evidence type="ECO:0000256" key="1">
    <source>
        <dbReference type="SAM" id="Phobius"/>
    </source>
</evidence>
<name>A0AAE1Z0F1_9LAMI</name>
<sequence>MMCVPWIYRCSERDTSENVKEALLSFFCLAGKSAVIAVLAFMANGTITNEMLKDDNLMAYDNCRMLIMRGPPRKVNITMPAETRNTDAMKSHMPYSACLHTICKLNSTKIV</sequence>
<feature type="transmembrane region" description="Helical" evidence="1">
    <location>
        <begin position="22"/>
        <end position="43"/>
    </location>
</feature>
<dbReference type="EMBL" id="JACGWO010000001">
    <property type="protein sequence ID" value="KAK4440020.1"/>
    <property type="molecule type" value="Genomic_DNA"/>
</dbReference>
<keyword evidence="1" id="KW-0812">Transmembrane</keyword>
<gene>
    <name evidence="2" type="ORF">Salat_0336900</name>
</gene>
<keyword evidence="1" id="KW-0472">Membrane</keyword>
<protein>
    <submittedName>
        <fullName evidence="2">Uncharacterized protein</fullName>
    </submittedName>
</protein>
<organism evidence="2 3">
    <name type="scientific">Sesamum alatum</name>
    <dbReference type="NCBI Taxonomy" id="300844"/>
    <lineage>
        <taxon>Eukaryota</taxon>
        <taxon>Viridiplantae</taxon>
        <taxon>Streptophyta</taxon>
        <taxon>Embryophyta</taxon>
        <taxon>Tracheophyta</taxon>
        <taxon>Spermatophyta</taxon>
        <taxon>Magnoliopsida</taxon>
        <taxon>eudicotyledons</taxon>
        <taxon>Gunneridae</taxon>
        <taxon>Pentapetalae</taxon>
        <taxon>asterids</taxon>
        <taxon>lamiids</taxon>
        <taxon>Lamiales</taxon>
        <taxon>Pedaliaceae</taxon>
        <taxon>Sesamum</taxon>
    </lineage>
</organism>
<reference evidence="2" key="2">
    <citation type="journal article" date="2024" name="Plant">
        <title>Genomic evolution and insights into agronomic trait innovations of Sesamum species.</title>
        <authorList>
            <person name="Miao H."/>
            <person name="Wang L."/>
            <person name="Qu L."/>
            <person name="Liu H."/>
            <person name="Sun Y."/>
            <person name="Le M."/>
            <person name="Wang Q."/>
            <person name="Wei S."/>
            <person name="Zheng Y."/>
            <person name="Lin W."/>
            <person name="Duan Y."/>
            <person name="Cao H."/>
            <person name="Xiong S."/>
            <person name="Wang X."/>
            <person name="Wei L."/>
            <person name="Li C."/>
            <person name="Ma Q."/>
            <person name="Ju M."/>
            <person name="Zhao R."/>
            <person name="Li G."/>
            <person name="Mu C."/>
            <person name="Tian Q."/>
            <person name="Mei H."/>
            <person name="Zhang T."/>
            <person name="Gao T."/>
            <person name="Zhang H."/>
        </authorList>
    </citation>
    <scope>NUCLEOTIDE SEQUENCE</scope>
    <source>
        <strain evidence="2">3651</strain>
    </source>
</reference>
<proteinExistence type="predicted"/>
<accession>A0AAE1Z0F1</accession>
<reference evidence="2" key="1">
    <citation type="submission" date="2020-06" db="EMBL/GenBank/DDBJ databases">
        <authorList>
            <person name="Li T."/>
            <person name="Hu X."/>
            <person name="Zhang T."/>
            <person name="Song X."/>
            <person name="Zhang H."/>
            <person name="Dai N."/>
            <person name="Sheng W."/>
            <person name="Hou X."/>
            <person name="Wei L."/>
        </authorList>
    </citation>
    <scope>NUCLEOTIDE SEQUENCE</scope>
    <source>
        <strain evidence="2">3651</strain>
        <tissue evidence="2">Leaf</tissue>
    </source>
</reference>
<dbReference type="AlphaFoldDB" id="A0AAE1Z0F1"/>
<dbReference type="Proteomes" id="UP001293254">
    <property type="component" value="Unassembled WGS sequence"/>
</dbReference>
<comment type="caution">
    <text evidence="2">The sequence shown here is derived from an EMBL/GenBank/DDBJ whole genome shotgun (WGS) entry which is preliminary data.</text>
</comment>
<keyword evidence="1" id="KW-1133">Transmembrane helix</keyword>
<evidence type="ECO:0000313" key="3">
    <source>
        <dbReference type="Proteomes" id="UP001293254"/>
    </source>
</evidence>
<evidence type="ECO:0000313" key="2">
    <source>
        <dbReference type="EMBL" id="KAK4440020.1"/>
    </source>
</evidence>
<keyword evidence="3" id="KW-1185">Reference proteome</keyword>